<dbReference type="Gene3D" id="1.20.1250.20">
    <property type="entry name" value="MFS general substrate transporter like domains"/>
    <property type="match status" value="1"/>
</dbReference>
<evidence type="ECO:0000256" key="1">
    <source>
        <dbReference type="ARBA" id="ARBA00022597"/>
    </source>
</evidence>
<evidence type="ECO:0000313" key="3">
    <source>
        <dbReference type="EMBL" id="MFD1417866.1"/>
    </source>
</evidence>
<dbReference type="SUPFAM" id="SSF103473">
    <property type="entry name" value="MFS general substrate transporter"/>
    <property type="match status" value="1"/>
</dbReference>
<keyword evidence="1" id="KW-0813">Transport</keyword>
<proteinExistence type="predicted"/>
<dbReference type="PANTHER" id="PTHR11328">
    <property type="entry name" value="MAJOR FACILITATOR SUPERFAMILY DOMAIN-CONTAINING PROTEIN"/>
    <property type="match status" value="1"/>
</dbReference>
<keyword evidence="1" id="KW-0762">Sugar transport</keyword>
<comment type="caution">
    <text evidence="3">The sequence shown here is derived from an EMBL/GenBank/DDBJ whole genome shotgun (WGS) entry which is preliminary data.</text>
</comment>
<feature type="transmembrane region" description="Helical" evidence="2">
    <location>
        <begin position="55"/>
        <end position="72"/>
    </location>
</feature>
<dbReference type="PANTHER" id="PTHR11328:SF24">
    <property type="entry name" value="MAJOR FACILITATOR SUPERFAMILY (MFS) PROFILE DOMAIN-CONTAINING PROTEIN"/>
    <property type="match status" value="1"/>
</dbReference>
<evidence type="ECO:0000256" key="2">
    <source>
        <dbReference type="SAM" id="Phobius"/>
    </source>
</evidence>
<keyword evidence="2" id="KW-1133">Transmembrane helix</keyword>
<dbReference type="InterPro" id="IPR036259">
    <property type="entry name" value="MFS_trans_sf"/>
</dbReference>
<keyword evidence="2" id="KW-0472">Membrane</keyword>
<dbReference type="Pfam" id="PF13347">
    <property type="entry name" value="MFS_2"/>
    <property type="match status" value="1"/>
</dbReference>
<keyword evidence="4" id="KW-1185">Reference proteome</keyword>
<protein>
    <submittedName>
        <fullName evidence="3">MFS transporter</fullName>
    </submittedName>
</protein>
<evidence type="ECO:0000313" key="4">
    <source>
        <dbReference type="Proteomes" id="UP001597251"/>
    </source>
</evidence>
<sequence>MLFFYATFCGLKAIRRSFIFAISRFVDAITSPLMGMISDNFYKTKIGKRFGRRKFFIMIGIPFMLAYILMWISGMNFWYYLVIYVGFDIIYTMVLVPYETLATEMTSDFKQRTTFSGARLFCGQISAFFSAFVP</sequence>
<reference evidence="4" key="1">
    <citation type="journal article" date="2019" name="Int. J. Syst. Evol. Microbiol.">
        <title>The Global Catalogue of Microorganisms (GCM) 10K type strain sequencing project: providing services to taxonomists for standard genome sequencing and annotation.</title>
        <authorList>
            <consortium name="The Broad Institute Genomics Platform"/>
            <consortium name="The Broad Institute Genome Sequencing Center for Infectious Disease"/>
            <person name="Wu L."/>
            <person name="Ma J."/>
        </authorList>
    </citation>
    <scope>NUCLEOTIDE SEQUENCE [LARGE SCALE GENOMIC DNA]</scope>
    <source>
        <strain evidence="4">CCM 8936</strain>
    </source>
</reference>
<dbReference type="EMBL" id="JBHTOI010000024">
    <property type="protein sequence ID" value="MFD1417866.1"/>
    <property type="molecule type" value="Genomic_DNA"/>
</dbReference>
<accession>A0ABW4BRP9</accession>
<keyword evidence="2" id="KW-0812">Transmembrane</keyword>
<organism evidence="3 4">
    <name type="scientific">Companilactobacillus keshanensis</name>
    <dbReference type="NCBI Taxonomy" id="2486003"/>
    <lineage>
        <taxon>Bacteria</taxon>
        <taxon>Bacillati</taxon>
        <taxon>Bacillota</taxon>
        <taxon>Bacilli</taxon>
        <taxon>Lactobacillales</taxon>
        <taxon>Lactobacillaceae</taxon>
        <taxon>Companilactobacillus</taxon>
    </lineage>
</organism>
<dbReference type="Proteomes" id="UP001597251">
    <property type="component" value="Unassembled WGS sequence"/>
</dbReference>
<gene>
    <name evidence="3" type="ORF">ACFQ42_03710</name>
</gene>
<feature type="transmembrane region" description="Helical" evidence="2">
    <location>
        <begin position="78"/>
        <end position="96"/>
    </location>
</feature>
<name>A0ABW4BRP9_9LACO</name>
<dbReference type="InterPro" id="IPR039672">
    <property type="entry name" value="MFS_2"/>
</dbReference>
<dbReference type="RefSeq" id="WP_263852844.1">
    <property type="nucleotide sequence ID" value="NZ_JBHTOI010000024.1"/>
</dbReference>